<feature type="transmembrane region" description="Helical" evidence="7">
    <location>
        <begin position="149"/>
        <end position="171"/>
    </location>
</feature>
<comment type="caution">
    <text evidence="9">The sequence shown here is derived from an EMBL/GenBank/DDBJ whole genome shotgun (WGS) entry which is preliminary data.</text>
</comment>
<keyword evidence="3 7" id="KW-1133">Transmembrane helix</keyword>
<feature type="transmembrane region" description="Helical" evidence="7">
    <location>
        <begin position="177"/>
        <end position="200"/>
    </location>
</feature>
<protein>
    <recommendedName>
        <fullName evidence="8">TLC domain-containing protein</fullName>
    </recommendedName>
</protein>
<feature type="domain" description="TLC" evidence="8">
    <location>
        <begin position="77"/>
        <end position="319"/>
    </location>
</feature>
<feature type="transmembrane region" description="Helical" evidence="7">
    <location>
        <begin position="212"/>
        <end position="232"/>
    </location>
</feature>
<proteinExistence type="predicted"/>
<organism evidence="9 10">
    <name type="scientific">Hortaea werneckii</name>
    <name type="common">Black yeast</name>
    <name type="synonym">Cladosporium werneckii</name>
    <dbReference type="NCBI Taxonomy" id="91943"/>
    <lineage>
        <taxon>Eukaryota</taxon>
        <taxon>Fungi</taxon>
        <taxon>Dikarya</taxon>
        <taxon>Ascomycota</taxon>
        <taxon>Pezizomycotina</taxon>
        <taxon>Dothideomycetes</taxon>
        <taxon>Dothideomycetidae</taxon>
        <taxon>Mycosphaerellales</taxon>
        <taxon>Teratosphaeriaceae</taxon>
        <taxon>Hortaea</taxon>
    </lineage>
</organism>
<dbReference type="PANTHER" id="PTHR13439:SF0">
    <property type="entry name" value="TOPOISOMERASE I DAMAGE AFFECTED PROTEIN 4"/>
    <property type="match status" value="1"/>
</dbReference>
<keyword evidence="2 5" id="KW-0812">Transmembrane</keyword>
<dbReference type="InterPro" id="IPR050846">
    <property type="entry name" value="TLCD"/>
</dbReference>
<evidence type="ECO:0000256" key="2">
    <source>
        <dbReference type="ARBA" id="ARBA00022692"/>
    </source>
</evidence>
<dbReference type="GO" id="GO:0055088">
    <property type="term" value="P:lipid homeostasis"/>
    <property type="evidence" value="ECO:0007669"/>
    <property type="project" value="TreeGrafter"/>
</dbReference>
<feature type="transmembrane region" description="Helical" evidence="7">
    <location>
        <begin position="80"/>
        <end position="102"/>
    </location>
</feature>
<evidence type="ECO:0000256" key="3">
    <source>
        <dbReference type="ARBA" id="ARBA00022989"/>
    </source>
</evidence>
<evidence type="ECO:0000256" key="5">
    <source>
        <dbReference type="PROSITE-ProRule" id="PRU00205"/>
    </source>
</evidence>
<evidence type="ECO:0000313" key="10">
    <source>
        <dbReference type="Proteomes" id="UP000271337"/>
    </source>
</evidence>
<dbReference type="EMBL" id="QWIL01001468">
    <property type="protein sequence ID" value="RMY02913.1"/>
    <property type="molecule type" value="Genomic_DNA"/>
</dbReference>
<dbReference type="PANTHER" id="PTHR13439">
    <property type="entry name" value="CT120 PROTEIN"/>
    <property type="match status" value="1"/>
</dbReference>
<dbReference type="Proteomes" id="UP000271337">
    <property type="component" value="Unassembled WGS sequence"/>
</dbReference>
<evidence type="ECO:0000256" key="1">
    <source>
        <dbReference type="ARBA" id="ARBA00004141"/>
    </source>
</evidence>
<evidence type="ECO:0000259" key="8">
    <source>
        <dbReference type="PROSITE" id="PS50922"/>
    </source>
</evidence>
<feature type="transmembrane region" description="Helical" evidence="7">
    <location>
        <begin position="122"/>
        <end position="142"/>
    </location>
</feature>
<dbReference type="AlphaFoldDB" id="A0A3M6YIX2"/>
<evidence type="ECO:0000256" key="7">
    <source>
        <dbReference type="SAM" id="Phobius"/>
    </source>
</evidence>
<feature type="region of interest" description="Disordered" evidence="6">
    <location>
        <begin position="405"/>
        <end position="426"/>
    </location>
</feature>
<gene>
    <name evidence="9" type="ORF">D0867_10879</name>
</gene>
<dbReference type="OrthoDB" id="10266980at2759"/>
<dbReference type="InterPro" id="IPR006634">
    <property type="entry name" value="TLC-dom"/>
</dbReference>
<dbReference type="GO" id="GO:0005783">
    <property type="term" value="C:endoplasmic reticulum"/>
    <property type="evidence" value="ECO:0007669"/>
    <property type="project" value="TreeGrafter"/>
</dbReference>
<comment type="subcellular location">
    <subcellularLocation>
        <location evidence="1">Membrane</location>
        <topology evidence="1">Multi-pass membrane protein</topology>
    </subcellularLocation>
</comment>
<evidence type="ECO:0000256" key="4">
    <source>
        <dbReference type="ARBA" id="ARBA00023136"/>
    </source>
</evidence>
<dbReference type="PROSITE" id="PS50922">
    <property type="entry name" value="TLC"/>
    <property type="match status" value="1"/>
</dbReference>
<accession>A0A3M6YIX2</accession>
<reference evidence="9 10" key="1">
    <citation type="journal article" date="2018" name="BMC Genomics">
        <title>Genomic evidence for intraspecific hybridization in a clonal and extremely halotolerant yeast.</title>
        <authorList>
            <person name="Gostincar C."/>
            <person name="Stajich J.E."/>
            <person name="Zupancic J."/>
            <person name="Zalar P."/>
            <person name="Gunde-Cimerman N."/>
        </authorList>
    </citation>
    <scope>NUCLEOTIDE SEQUENCE [LARGE SCALE GENOMIC DNA]</scope>
    <source>
        <strain evidence="9 10">EXF-6669</strain>
    </source>
</reference>
<keyword evidence="4 5" id="KW-0472">Membrane</keyword>
<sequence>MSNHRPLAMKDPFPVAAPQPLVDFVRPYADALGLSTLPLHVHEVAYAFGLYTFIATVVSPTLSTALTGDRYKNLNQRTRINWDVHVVSFFQSIIICSISLYIMFNDDERQSWGGPDNWQERIWGYSGLSGMCQSFALGYFLWDFMMCAVYVRIFGWGMLAHAISATSVFMLGYRPFVYYYCPVFLLYELSSPFLNIHWFCDKLDLTGSIYQAVNGAFLTSTFFCCRIIWGLYNSYNVFFDMYTALQHGHGQRSSGILGEMQELESKVHVSLFERGGVWYGEQYLPLWLAGVYLASNLVLNLLNLYWFSKMIETIRKRFDPPLGTKGVGSDAVHYEPQEKVDARKLGKDLPNKTPAEMATDDLHKAGLGSVKAAHEKVESEGKDTSVDDVDGKIDIQRAVYADGHKGLEFSETTATPRRSARSRRKA</sequence>
<feature type="transmembrane region" description="Helical" evidence="7">
    <location>
        <begin position="44"/>
        <end position="68"/>
    </location>
</feature>
<name>A0A3M6YIX2_HORWE</name>
<dbReference type="SMART" id="SM00724">
    <property type="entry name" value="TLC"/>
    <property type="match status" value="1"/>
</dbReference>
<dbReference type="VEuPathDB" id="FungiDB:BTJ68_09187"/>
<evidence type="ECO:0000313" key="9">
    <source>
        <dbReference type="EMBL" id="RMY02913.1"/>
    </source>
</evidence>
<evidence type="ECO:0000256" key="6">
    <source>
        <dbReference type="SAM" id="MobiDB-lite"/>
    </source>
</evidence>
<dbReference type="Pfam" id="PF03798">
    <property type="entry name" value="TRAM_LAG1_CLN8"/>
    <property type="match status" value="1"/>
</dbReference>
<dbReference type="GO" id="GO:0016020">
    <property type="term" value="C:membrane"/>
    <property type="evidence" value="ECO:0007669"/>
    <property type="project" value="UniProtKB-SubCell"/>
</dbReference>
<feature type="transmembrane region" description="Helical" evidence="7">
    <location>
        <begin position="286"/>
        <end position="307"/>
    </location>
</feature>